<feature type="signal peptide" evidence="2">
    <location>
        <begin position="1"/>
        <end position="22"/>
    </location>
</feature>
<dbReference type="EMBL" id="JBDODL010000125">
    <property type="protein sequence ID" value="MES1918784.1"/>
    <property type="molecule type" value="Genomic_DNA"/>
</dbReference>
<organism evidence="3 4">
    <name type="scientific">Bonamia ostreae</name>
    <dbReference type="NCBI Taxonomy" id="126728"/>
    <lineage>
        <taxon>Eukaryota</taxon>
        <taxon>Sar</taxon>
        <taxon>Rhizaria</taxon>
        <taxon>Endomyxa</taxon>
        <taxon>Ascetosporea</taxon>
        <taxon>Haplosporida</taxon>
        <taxon>Bonamia</taxon>
    </lineage>
</organism>
<feature type="transmembrane region" description="Helical" evidence="1">
    <location>
        <begin position="38"/>
        <end position="57"/>
    </location>
</feature>
<keyword evidence="4" id="KW-1185">Reference proteome</keyword>
<protein>
    <submittedName>
        <fullName evidence="3">Uncharacterized protein</fullName>
    </submittedName>
</protein>
<evidence type="ECO:0000313" key="4">
    <source>
        <dbReference type="Proteomes" id="UP001439008"/>
    </source>
</evidence>
<comment type="caution">
    <text evidence="3">The sequence shown here is derived from an EMBL/GenBank/DDBJ whole genome shotgun (WGS) entry which is preliminary data.</text>
</comment>
<keyword evidence="1" id="KW-0472">Membrane</keyword>
<evidence type="ECO:0000256" key="2">
    <source>
        <dbReference type="SAM" id="SignalP"/>
    </source>
</evidence>
<feature type="chain" id="PRO_5046042980" evidence="2">
    <location>
        <begin position="23"/>
        <end position="142"/>
    </location>
</feature>
<reference evidence="3 4" key="1">
    <citation type="journal article" date="2024" name="BMC Biol.">
        <title>Comparative genomics of Ascetosporea gives new insight into the evolutionary basis for animal parasitism in Rhizaria.</title>
        <authorList>
            <person name="Hiltunen Thoren M."/>
            <person name="Onut-Brannstrom I."/>
            <person name="Alfjorden A."/>
            <person name="Peckova H."/>
            <person name="Swords F."/>
            <person name="Hooper C."/>
            <person name="Holzer A.S."/>
            <person name="Bass D."/>
            <person name="Burki F."/>
        </authorList>
    </citation>
    <scope>NUCLEOTIDE SEQUENCE [LARGE SCALE GENOMIC DNA]</scope>
    <source>
        <strain evidence="3">20-A016</strain>
    </source>
</reference>
<keyword evidence="1" id="KW-1133">Transmembrane helix</keyword>
<proteinExistence type="predicted"/>
<keyword evidence="2" id="KW-0732">Signal</keyword>
<dbReference type="Proteomes" id="UP001439008">
    <property type="component" value="Unassembled WGS sequence"/>
</dbReference>
<accession>A0ABV2AGH9</accession>
<name>A0ABV2AGH9_9EUKA</name>
<keyword evidence="1" id="KW-0812">Transmembrane</keyword>
<evidence type="ECO:0000313" key="3">
    <source>
        <dbReference type="EMBL" id="MES1918784.1"/>
    </source>
</evidence>
<gene>
    <name evidence="3" type="ORF">MHBO_000692</name>
</gene>
<sequence>MNFSASVFIFACAIFLVKTVSASSFADVKIGPFDLICYIQALVVLVFALLLETCLAYRQNIQKSCKCRETRSVQRFYDFQSRRSIFVCCANSLDGLDKSLERLDNGEFQFFVVEKNLVDASSYFVEEVGGHSFEAKRDVRAV</sequence>
<evidence type="ECO:0000256" key="1">
    <source>
        <dbReference type="SAM" id="Phobius"/>
    </source>
</evidence>